<organism evidence="2 3">
    <name type="scientific">Nocardia vinacea</name>
    <dbReference type="NCBI Taxonomy" id="96468"/>
    <lineage>
        <taxon>Bacteria</taxon>
        <taxon>Bacillati</taxon>
        <taxon>Actinomycetota</taxon>
        <taxon>Actinomycetes</taxon>
        <taxon>Mycobacteriales</taxon>
        <taxon>Nocardiaceae</taxon>
        <taxon>Nocardia</taxon>
    </lineage>
</organism>
<feature type="transmembrane region" description="Helical" evidence="1">
    <location>
        <begin position="21"/>
        <end position="46"/>
    </location>
</feature>
<protein>
    <recommendedName>
        <fullName evidence="4">DUF998 domain-containing protein</fullName>
    </recommendedName>
</protein>
<sequence length="249" mass="27710">MQTVIEAEGATESAKLRSQWISLWMAPFFGAVLLVAFFSFPGFLPVMSPEMTAVEVAGFYNENTAMIRFSMITYNLCGIMLIPFFMVIVIQMKRMATPSQVLAYGYLASVTSGATLFAIADIFWLVAAFRPERNPQLIMLLNDLAWITFTAPVGMLIVLNLCLALAVWLDRQPTPIFPRWVSYFSIAIAMAMTPGAFAVIFRTGPLAWDGIVSFWLRIGAFSLYLVVMFFVVLAAVRRQAREALVGVAQ</sequence>
<feature type="transmembrane region" description="Helical" evidence="1">
    <location>
        <begin position="181"/>
        <end position="202"/>
    </location>
</feature>
<name>A0ABZ1YLG2_9NOCA</name>
<keyword evidence="1" id="KW-0472">Membrane</keyword>
<keyword evidence="1" id="KW-1133">Transmembrane helix</keyword>
<feature type="transmembrane region" description="Helical" evidence="1">
    <location>
        <begin position="146"/>
        <end position="169"/>
    </location>
</feature>
<proteinExistence type="predicted"/>
<accession>A0ABZ1YLG2</accession>
<dbReference type="EMBL" id="CP109441">
    <property type="protein sequence ID" value="WUV44064.1"/>
    <property type="molecule type" value="Genomic_DNA"/>
</dbReference>
<dbReference type="RefSeq" id="WP_329406808.1">
    <property type="nucleotide sequence ID" value="NZ_CP109441.1"/>
</dbReference>
<feature type="transmembrane region" description="Helical" evidence="1">
    <location>
        <begin position="214"/>
        <end position="236"/>
    </location>
</feature>
<evidence type="ECO:0000256" key="1">
    <source>
        <dbReference type="SAM" id="Phobius"/>
    </source>
</evidence>
<evidence type="ECO:0000313" key="3">
    <source>
        <dbReference type="Proteomes" id="UP001432062"/>
    </source>
</evidence>
<evidence type="ECO:0008006" key="4">
    <source>
        <dbReference type="Google" id="ProtNLM"/>
    </source>
</evidence>
<dbReference type="Proteomes" id="UP001432062">
    <property type="component" value="Chromosome"/>
</dbReference>
<reference evidence="2" key="1">
    <citation type="submission" date="2022-10" db="EMBL/GenBank/DDBJ databases">
        <title>The complete genomes of actinobacterial strains from the NBC collection.</title>
        <authorList>
            <person name="Joergensen T.S."/>
            <person name="Alvarez Arevalo M."/>
            <person name="Sterndorff E.B."/>
            <person name="Faurdal D."/>
            <person name="Vuksanovic O."/>
            <person name="Mourched A.-S."/>
            <person name="Charusanti P."/>
            <person name="Shaw S."/>
            <person name="Blin K."/>
            <person name="Weber T."/>
        </authorList>
    </citation>
    <scope>NUCLEOTIDE SEQUENCE</scope>
    <source>
        <strain evidence="2">NBC_01482</strain>
    </source>
</reference>
<keyword evidence="1" id="KW-0812">Transmembrane</keyword>
<keyword evidence="3" id="KW-1185">Reference proteome</keyword>
<feature type="transmembrane region" description="Helical" evidence="1">
    <location>
        <begin position="66"/>
        <end position="89"/>
    </location>
</feature>
<gene>
    <name evidence="2" type="ORF">OG563_33485</name>
</gene>
<feature type="transmembrane region" description="Helical" evidence="1">
    <location>
        <begin position="101"/>
        <end position="126"/>
    </location>
</feature>
<evidence type="ECO:0000313" key="2">
    <source>
        <dbReference type="EMBL" id="WUV44064.1"/>
    </source>
</evidence>